<dbReference type="EMBL" id="BAABCW010000002">
    <property type="protein sequence ID" value="GAA4110460.1"/>
    <property type="molecule type" value="Genomic_DNA"/>
</dbReference>
<dbReference type="CDD" id="cd04301">
    <property type="entry name" value="NAT_SF"/>
    <property type="match status" value="1"/>
</dbReference>
<evidence type="ECO:0000313" key="4">
    <source>
        <dbReference type="EMBL" id="GAA4110460.1"/>
    </source>
</evidence>
<proteinExistence type="predicted"/>
<dbReference type="Proteomes" id="UP001500459">
    <property type="component" value="Unassembled WGS sequence"/>
</dbReference>
<gene>
    <name evidence="4" type="ORF">GCM10022393_07530</name>
</gene>
<evidence type="ECO:0000256" key="1">
    <source>
        <dbReference type="ARBA" id="ARBA00022679"/>
    </source>
</evidence>
<evidence type="ECO:0000313" key="5">
    <source>
        <dbReference type="Proteomes" id="UP001500459"/>
    </source>
</evidence>
<dbReference type="PANTHER" id="PTHR10545:SF29">
    <property type="entry name" value="GH14572P-RELATED"/>
    <property type="match status" value="1"/>
</dbReference>
<protein>
    <submittedName>
        <fullName evidence="4">GNAT family N-acetyltransferase</fullName>
    </submittedName>
</protein>
<feature type="domain" description="N-acetyltransferase" evidence="3">
    <location>
        <begin position="3"/>
        <end position="149"/>
    </location>
</feature>
<organism evidence="4 5">
    <name type="scientific">Aquimarina addita</name>
    <dbReference type="NCBI Taxonomy" id="870485"/>
    <lineage>
        <taxon>Bacteria</taxon>
        <taxon>Pseudomonadati</taxon>
        <taxon>Bacteroidota</taxon>
        <taxon>Flavobacteriia</taxon>
        <taxon>Flavobacteriales</taxon>
        <taxon>Flavobacteriaceae</taxon>
        <taxon>Aquimarina</taxon>
    </lineage>
</organism>
<accession>A0ABP7XBE9</accession>
<reference evidence="5" key="1">
    <citation type="journal article" date="2019" name="Int. J. Syst. Evol. Microbiol.">
        <title>The Global Catalogue of Microorganisms (GCM) 10K type strain sequencing project: providing services to taxonomists for standard genome sequencing and annotation.</title>
        <authorList>
            <consortium name="The Broad Institute Genomics Platform"/>
            <consortium name="The Broad Institute Genome Sequencing Center for Infectious Disease"/>
            <person name="Wu L."/>
            <person name="Ma J."/>
        </authorList>
    </citation>
    <scope>NUCLEOTIDE SEQUENCE [LARGE SCALE GENOMIC DNA]</scope>
    <source>
        <strain evidence="5">JCM 17106</strain>
    </source>
</reference>
<sequence>MDYVIRFAQKEDIPQIIELCAAHATYEKATYDRKHKEKLWIKHLFSKEKAFICLVVETKKKLIGYTTFMKQYSTWDSQFYIYLDCLYLNENTRGMGIGLKLMDKVKQYAISQHCDCIQWQTPIFNTPAIQFYQRLGALSKQKERFIWKV</sequence>
<keyword evidence="2" id="KW-0012">Acyltransferase</keyword>
<dbReference type="InterPro" id="IPR016181">
    <property type="entry name" value="Acyl_CoA_acyltransferase"/>
</dbReference>
<keyword evidence="1" id="KW-0808">Transferase</keyword>
<dbReference type="PROSITE" id="PS51186">
    <property type="entry name" value="GNAT"/>
    <property type="match status" value="1"/>
</dbReference>
<name>A0ABP7XBE9_9FLAO</name>
<keyword evidence="5" id="KW-1185">Reference proteome</keyword>
<evidence type="ECO:0000256" key="2">
    <source>
        <dbReference type="ARBA" id="ARBA00023315"/>
    </source>
</evidence>
<comment type="caution">
    <text evidence="4">The sequence shown here is derived from an EMBL/GenBank/DDBJ whole genome shotgun (WGS) entry which is preliminary data.</text>
</comment>
<dbReference type="Gene3D" id="3.40.630.30">
    <property type="match status" value="1"/>
</dbReference>
<dbReference type="RefSeq" id="WP_344924912.1">
    <property type="nucleotide sequence ID" value="NZ_BAABCW010000002.1"/>
</dbReference>
<dbReference type="PANTHER" id="PTHR10545">
    <property type="entry name" value="DIAMINE N-ACETYLTRANSFERASE"/>
    <property type="match status" value="1"/>
</dbReference>
<dbReference type="SUPFAM" id="SSF55729">
    <property type="entry name" value="Acyl-CoA N-acyltransferases (Nat)"/>
    <property type="match status" value="1"/>
</dbReference>
<evidence type="ECO:0000259" key="3">
    <source>
        <dbReference type="PROSITE" id="PS51186"/>
    </source>
</evidence>
<dbReference type="InterPro" id="IPR051016">
    <property type="entry name" value="Diverse_Substrate_AcTransf"/>
</dbReference>
<dbReference type="Pfam" id="PF00583">
    <property type="entry name" value="Acetyltransf_1"/>
    <property type="match status" value="1"/>
</dbReference>
<dbReference type="InterPro" id="IPR000182">
    <property type="entry name" value="GNAT_dom"/>
</dbReference>